<dbReference type="NCBIfam" id="NF008243">
    <property type="entry name" value="PRK11019.1"/>
    <property type="match status" value="1"/>
</dbReference>
<dbReference type="InterPro" id="IPR000962">
    <property type="entry name" value="Znf_DskA_TraR"/>
</dbReference>
<keyword evidence="2" id="KW-1185">Reference proteome</keyword>
<dbReference type="RefSeq" id="WP_043137795.1">
    <property type="nucleotide sequence ID" value="NZ_AP022337.1"/>
</dbReference>
<organism evidence="1 2">
    <name type="scientific">Mameliella alba</name>
    <dbReference type="NCBI Taxonomy" id="561184"/>
    <lineage>
        <taxon>Bacteria</taxon>
        <taxon>Pseudomonadati</taxon>
        <taxon>Pseudomonadota</taxon>
        <taxon>Alphaproteobacteria</taxon>
        <taxon>Rhodobacterales</taxon>
        <taxon>Roseobacteraceae</taxon>
        <taxon>Mameliella</taxon>
    </lineage>
</organism>
<dbReference type="PATRIC" id="fig|1515334.3.peg.850"/>
<accession>A0A225QW74</accession>
<name>A0A0B3SUX6_9RHOB</name>
<dbReference type="GO" id="GO:1900378">
    <property type="term" value="P:positive regulation of secondary metabolite biosynthetic process"/>
    <property type="evidence" value="ECO:0007669"/>
    <property type="project" value="TreeGrafter"/>
</dbReference>
<keyword evidence="1" id="KW-0862">Zinc</keyword>
<dbReference type="GO" id="GO:0008270">
    <property type="term" value="F:zinc ion binding"/>
    <property type="evidence" value="ECO:0007669"/>
    <property type="project" value="UniProtKB-KW"/>
</dbReference>
<protein>
    <submittedName>
        <fullName evidence="1">Putative Zinc-finger</fullName>
    </submittedName>
</protein>
<accession>A0A225PKF0</accession>
<gene>
    <name evidence="1" type="ORF">OA50_00845</name>
</gene>
<dbReference type="GeneID" id="66503472"/>
<sequence length="89" mass="9715">MAGGWSRDGAVSEQIEASIAEELERMKLRRGPQGDSLKECADCGEEIPEKRRLAIPGVKLCIDCASERDGRSAQRGGINRRGSKDSQLK</sequence>
<comment type="caution">
    <text evidence="1">The sequence shown here is derived from an EMBL/GenBank/DDBJ whole genome shotgun (WGS) entry which is preliminary data.</text>
</comment>
<dbReference type="AlphaFoldDB" id="A0A0B3SUX6"/>
<keyword evidence="1" id="KW-0863">Zinc-finger</keyword>
<dbReference type="STRING" id="561184.SAMN05216376_11760"/>
<evidence type="ECO:0000313" key="1">
    <source>
        <dbReference type="EMBL" id="KHQ54254.1"/>
    </source>
</evidence>
<dbReference type="Pfam" id="PF01258">
    <property type="entry name" value="zf-dskA_traR"/>
    <property type="match status" value="1"/>
</dbReference>
<reference evidence="1 2" key="1">
    <citation type="submission" date="2014-10" db="EMBL/GenBank/DDBJ databases">
        <title>Genome sequence of Ponticoccus sp. strain UMTAT08 isolated from clonal culture of toxic dinoflagellate Alexandrium tamiyavanichii.</title>
        <authorList>
            <person name="Gan H.Y."/>
            <person name="Muhd D.-D."/>
            <person name="Mohd Noor M.E."/>
            <person name="Yeong Y.S."/>
            <person name="Usup G."/>
        </authorList>
    </citation>
    <scope>NUCLEOTIDE SEQUENCE [LARGE SCALE GENOMIC DNA]</scope>
    <source>
        <strain evidence="1 2">UMTAT08</strain>
    </source>
</reference>
<dbReference type="EMBL" id="JSUQ01000003">
    <property type="protein sequence ID" value="KHQ54254.1"/>
    <property type="molecule type" value="Genomic_DNA"/>
</dbReference>
<accession>A0A0B3SUX6</accession>
<dbReference type="OrthoDB" id="962301at2"/>
<dbReference type="PANTHER" id="PTHR38777:SF1">
    <property type="entry name" value="DNAK SUPPRESSOR PROTEIN"/>
    <property type="match status" value="1"/>
</dbReference>
<dbReference type="SUPFAM" id="SSF57716">
    <property type="entry name" value="Glucocorticoid receptor-like (DNA-binding domain)"/>
    <property type="match status" value="1"/>
</dbReference>
<dbReference type="PANTHER" id="PTHR38777">
    <property type="entry name" value="FELS-2 PROPHAGE PROTEIN"/>
    <property type="match status" value="1"/>
</dbReference>
<dbReference type="Proteomes" id="UP000030960">
    <property type="component" value="Unassembled WGS sequence"/>
</dbReference>
<dbReference type="PROSITE" id="PS51128">
    <property type="entry name" value="ZF_DKSA_2"/>
    <property type="match status" value="1"/>
</dbReference>
<keyword evidence="1" id="KW-0479">Metal-binding</keyword>
<dbReference type="Gene3D" id="1.20.120.910">
    <property type="entry name" value="DksA, coiled-coil domain"/>
    <property type="match status" value="1"/>
</dbReference>
<evidence type="ECO:0000313" key="2">
    <source>
        <dbReference type="Proteomes" id="UP000030960"/>
    </source>
</evidence>
<proteinExistence type="predicted"/>